<dbReference type="InterPro" id="IPR018052">
    <property type="entry name" value="Ald1_epimerase_CS"/>
</dbReference>
<comment type="pathway">
    <text evidence="2 8">Carbohydrate metabolism; hexose metabolism.</text>
</comment>
<dbReference type="EMBL" id="FOQD01000003">
    <property type="protein sequence ID" value="SFH87165.1"/>
    <property type="molecule type" value="Genomic_DNA"/>
</dbReference>
<dbReference type="GO" id="GO:0006006">
    <property type="term" value="P:glucose metabolic process"/>
    <property type="evidence" value="ECO:0007669"/>
    <property type="project" value="TreeGrafter"/>
</dbReference>
<accession>A0A1I3DKC4</accession>
<dbReference type="Proteomes" id="UP000199518">
    <property type="component" value="Unassembled WGS sequence"/>
</dbReference>
<evidence type="ECO:0000313" key="12">
    <source>
        <dbReference type="EMBL" id="SFH87165.1"/>
    </source>
</evidence>
<dbReference type="GO" id="GO:0033499">
    <property type="term" value="P:galactose catabolic process via UDP-galactose, Leloir pathway"/>
    <property type="evidence" value="ECO:0007669"/>
    <property type="project" value="TreeGrafter"/>
</dbReference>
<dbReference type="AlphaFoldDB" id="A0A1I3DKC4"/>
<dbReference type="InterPro" id="IPR008183">
    <property type="entry name" value="Aldose_1/G6P_1-epimerase"/>
</dbReference>
<feature type="binding site" evidence="11">
    <location>
        <begin position="79"/>
        <end position="80"/>
    </location>
    <ligand>
        <name>beta-D-galactose</name>
        <dbReference type="ChEBI" id="CHEBI:27667"/>
    </ligand>
</feature>
<dbReference type="InterPro" id="IPR047215">
    <property type="entry name" value="Galactose_mutarotase-like"/>
</dbReference>
<feature type="binding site" evidence="11">
    <location>
        <begin position="174"/>
        <end position="176"/>
    </location>
    <ligand>
        <name>beta-D-galactose</name>
        <dbReference type="ChEBI" id="CHEBI:27667"/>
    </ligand>
</feature>
<comment type="catalytic activity">
    <reaction evidence="1 8">
        <text>alpha-D-glucose = beta-D-glucose</text>
        <dbReference type="Rhea" id="RHEA:10264"/>
        <dbReference type="ChEBI" id="CHEBI:15903"/>
        <dbReference type="ChEBI" id="CHEBI:17925"/>
        <dbReference type="EC" id="5.1.3.3"/>
    </reaction>
</comment>
<keyword evidence="6 8" id="KW-0413">Isomerase</keyword>
<dbReference type="NCBIfam" id="NF008277">
    <property type="entry name" value="PRK11055.1"/>
    <property type="match status" value="1"/>
</dbReference>
<keyword evidence="13" id="KW-1185">Reference proteome</keyword>
<dbReference type="STRING" id="1576369.SAMN05421753_103291"/>
<evidence type="ECO:0000256" key="2">
    <source>
        <dbReference type="ARBA" id="ARBA00005028"/>
    </source>
</evidence>
<sequence length="336" mass="36654">MTQRQSAWGRDADGSESSLFTLENSFLRVQVTDAGASLVSLVCADREGVSADIVAAPKSPSVYFQNPSYLGATVGRYANRIGRGRFWIDGRECVLAVNNGPNHLHGGLKGLTHRIWEAETGDNFVTFRTVSPDGEDGYPGNLTVSVTYRIADNVLSLDYTARTDAPTVVNLTNHTYWNLAGQGSILNQQLELFSDACLENDADVLPTGTILEVAGTPFDFRVPRAIGDSIAQTAGGYDNCFVVRGWDGTLRPVARAADMGCGRVMVVYTTAPGVQLYTANHFDGSDNCAGRQKFEAFCLECQHFPDSPNQIEFPSTALRPGEEYRQTTEHRFFTAK</sequence>
<dbReference type="Gene3D" id="2.70.98.10">
    <property type="match status" value="1"/>
</dbReference>
<protein>
    <recommendedName>
        <fullName evidence="5 8">Aldose 1-epimerase</fullName>
        <ecNumber evidence="4 8">5.1.3.3</ecNumber>
    </recommendedName>
</protein>
<dbReference type="PANTHER" id="PTHR10091:SF0">
    <property type="entry name" value="GALACTOSE MUTAROTASE"/>
    <property type="match status" value="1"/>
</dbReference>
<dbReference type="InterPro" id="IPR014718">
    <property type="entry name" value="GH-type_carb-bd"/>
</dbReference>
<feature type="active site" description="Proton donor" evidence="9">
    <location>
        <position position="174"/>
    </location>
</feature>
<dbReference type="GO" id="GO:0030246">
    <property type="term" value="F:carbohydrate binding"/>
    <property type="evidence" value="ECO:0007669"/>
    <property type="project" value="InterPro"/>
</dbReference>
<proteinExistence type="inferred from homology"/>
<dbReference type="UniPathway" id="UPA00242"/>
<dbReference type="CDD" id="cd09019">
    <property type="entry name" value="galactose_mutarotase_like"/>
    <property type="match status" value="1"/>
</dbReference>
<dbReference type="EC" id="5.1.3.3" evidence="4 8"/>
<evidence type="ECO:0000256" key="3">
    <source>
        <dbReference type="ARBA" id="ARBA00006206"/>
    </source>
</evidence>
<name>A0A1I3DKC4_9PLAN</name>
<evidence type="ECO:0000256" key="10">
    <source>
        <dbReference type="PIRSR" id="PIRSR005096-2"/>
    </source>
</evidence>
<evidence type="ECO:0000256" key="7">
    <source>
        <dbReference type="ARBA" id="ARBA00023277"/>
    </source>
</evidence>
<comment type="similarity">
    <text evidence="3 8">Belongs to the aldose epimerase family.</text>
</comment>
<dbReference type="InterPro" id="IPR015443">
    <property type="entry name" value="Aldose_1-epimerase"/>
</dbReference>
<evidence type="ECO:0000256" key="4">
    <source>
        <dbReference type="ARBA" id="ARBA00013185"/>
    </source>
</evidence>
<evidence type="ECO:0000313" key="13">
    <source>
        <dbReference type="Proteomes" id="UP000199518"/>
    </source>
</evidence>
<dbReference type="RefSeq" id="WP_092048308.1">
    <property type="nucleotide sequence ID" value="NZ_FOQD01000003.1"/>
</dbReference>
<dbReference type="PIRSF" id="PIRSF005096">
    <property type="entry name" value="GALM"/>
    <property type="match status" value="1"/>
</dbReference>
<dbReference type="PROSITE" id="PS00545">
    <property type="entry name" value="ALDOSE_1_EPIMERASE"/>
    <property type="match status" value="1"/>
</dbReference>
<evidence type="ECO:0000256" key="1">
    <source>
        <dbReference type="ARBA" id="ARBA00001614"/>
    </source>
</evidence>
<dbReference type="Pfam" id="PF01263">
    <property type="entry name" value="Aldose_epim"/>
    <property type="match status" value="1"/>
</dbReference>
<evidence type="ECO:0000256" key="9">
    <source>
        <dbReference type="PIRSR" id="PIRSR005096-1"/>
    </source>
</evidence>
<dbReference type="OrthoDB" id="9779408at2"/>
<evidence type="ECO:0000256" key="6">
    <source>
        <dbReference type="ARBA" id="ARBA00023235"/>
    </source>
</evidence>
<organism evidence="12 13">
    <name type="scientific">Planctomicrobium piriforme</name>
    <dbReference type="NCBI Taxonomy" id="1576369"/>
    <lineage>
        <taxon>Bacteria</taxon>
        <taxon>Pseudomonadati</taxon>
        <taxon>Planctomycetota</taxon>
        <taxon>Planctomycetia</taxon>
        <taxon>Planctomycetales</taxon>
        <taxon>Planctomycetaceae</taxon>
        <taxon>Planctomicrobium</taxon>
    </lineage>
</organism>
<dbReference type="SUPFAM" id="SSF74650">
    <property type="entry name" value="Galactose mutarotase-like"/>
    <property type="match status" value="1"/>
</dbReference>
<feature type="active site" description="Proton acceptor" evidence="9">
    <location>
        <position position="300"/>
    </location>
</feature>
<dbReference type="GO" id="GO:0005737">
    <property type="term" value="C:cytoplasm"/>
    <property type="evidence" value="ECO:0007669"/>
    <property type="project" value="TreeGrafter"/>
</dbReference>
<evidence type="ECO:0000256" key="11">
    <source>
        <dbReference type="PIRSR" id="PIRSR005096-3"/>
    </source>
</evidence>
<gene>
    <name evidence="12" type="ORF">SAMN05421753_103291</name>
</gene>
<feature type="binding site" evidence="10">
    <location>
        <position position="238"/>
    </location>
    <ligand>
        <name>beta-D-galactose</name>
        <dbReference type="ChEBI" id="CHEBI:27667"/>
    </ligand>
</feature>
<evidence type="ECO:0000256" key="8">
    <source>
        <dbReference type="PIRNR" id="PIRNR005096"/>
    </source>
</evidence>
<keyword evidence="7 8" id="KW-0119">Carbohydrate metabolism</keyword>
<reference evidence="13" key="1">
    <citation type="submission" date="2016-10" db="EMBL/GenBank/DDBJ databases">
        <authorList>
            <person name="Varghese N."/>
            <person name="Submissions S."/>
        </authorList>
    </citation>
    <scope>NUCLEOTIDE SEQUENCE [LARGE SCALE GENOMIC DNA]</scope>
    <source>
        <strain evidence="13">DSM 26348</strain>
    </source>
</reference>
<dbReference type="GO" id="GO:0004034">
    <property type="term" value="F:aldose 1-epimerase activity"/>
    <property type="evidence" value="ECO:0007669"/>
    <property type="project" value="UniProtKB-EC"/>
</dbReference>
<evidence type="ECO:0000256" key="5">
    <source>
        <dbReference type="ARBA" id="ARBA00014165"/>
    </source>
</evidence>
<dbReference type="InterPro" id="IPR011013">
    <property type="entry name" value="Gal_mutarotase_sf_dom"/>
</dbReference>
<dbReference type="PANTHER" id="PTHR10091">
    <property type="entry name" value="ALDOSE-1-EPIMERASE"/>
    <property type="match status" value="1"/>
</dbReference>